<dbReference type="OrthoDB" id="9776786at2"/>
<dbReference type="RefSeq" id="WP_114190710.1">
    <property type="nucleotide sequence ID" value="NZ_CP029295.1"/>
</dbReference>
<evidence type="ECO:0000256" key="1">
    <source>
        <dbReference type="SAM" id="SignalP"/>
    </source>
</evidence>
<protein>
    <submittedName>
        <fullName evidence="2">Uncharacterized protein</fullName>
    </submittedName>
</protein>
<proteinExistence type="predicted"/>
<dbReference type="AlphaFoldDB" id="A0A2Z5IPG8"/>
<dbReference type="Gene3D" id="3.40.190.10">
    <property type="entry name" value="Periplasmic binding protein-like II"/>
    <property type="match status" value="1"/>
</dbReference>
<evidence type="ECO:0000313" key="2">
    <source>
        <dbReference type="EMBL" id="AXE60593.1"/>
    </source>
</evidence>
<dbReference type="PROSITE" id="PS51257">
    <property type="entry name" value="PROKAR_LIPOPROTEIN"/>
    <property type="match status" value="1"/>
</dbReference>
<feature type="signal peptide" evidence="1">
    <location>
        <begin position="1"/>
        <end position="28"/>
    </location>
</feature>
<dbReference type="EMBL" id="CP029295">
    <property type="protein sequence ID" value="AXE60593.1"/>
    <property type="molecule type" value="Genomic_DNA"/>
</dbReference>
<dbReference type="KEGG" id="mpho:DA803_00590"/>
<organism evidence="2 3">
    <name type="scientific">[Mycoplasma] phocae</name>
    <dbReference type="NCBI Taxonomy" id="142651"/>
    <lineage>
        <taxon>Bacteria</taxon>
        <taxon>Bacillati</taxon>
        <taxon>Mycoplasmatota</taxon>
        <taxon>Mycoplasmoidales</taxon>
        <taxon>Metamycoplasmataceae</taxon>
        <taxon>Metamycoplasma</taxon>
    </lineage>
</organism>
<reference evidence="2 3" key="1">
    <citation type="submission" date="2018-05" db="EMBL/GenBank/DDBJ databases">
        <title>Annotation of the Mycoplasma phocidae genome.</title>
        <authorList>
            <person name="Brown D.R."/>
            <person name="Kutish G.F."/>
            <person name="Frasca S.Jr."/>
        </authorList>
    </citation>
    <scope>NUCLEOTIDE SEQUENCE [LARGE SCALE GENOMIC DNA]</scope>
    <source>
        <strain evidence="2 3">105</strain>
    </source>
</reference>
<dbReference type="SUPFAM" id="SSF53850">
    <property type="entry name" value="Periplasmic binding protein-like II"/>
    <property type="match status" value="1"/>
</dbReference>
<keyword evidence="1" id="KW-0732">Signal</keyword>
<dbReference type="Proteomes" id="UP000252477">
    <property type="component" value="Chromosome"/>
</dbReference>
<gene>
    <name evidence="2" type="ORF">DA803_00590</name>
</gene>
<dbReference type="Pfam" id="PF12974">
    <property type="entry name" value="Phosphonate-bd"/>
    <property type="match status" value="1"/>
</dbReference>
<feature type="chain" id="PRO_5016370207" evidence="1">
    <location>
        <begin position="29"/>
        <end position="429"/>
    </location>
</feature>
<keyword evidence="3" id="KW-1185">Reference proteome</keyword>
<accession>A0A2Z5IPG8</accession>
<sequence>MKIKKNKRFIASGFFAISVMSTTIPLVAISCTTESENFVIRTSGYSDSMTKLANKSISLAGAWADARFYAGEFEKDLVAVGATDYISNDGIQARDGLKKGDIEALQELFIKTIEEAEKQAKENKVSSLTYENKGKISSIFKIYNHDGYSKVALDSEISYNSVGNKKKAYPKALTEGSDYLEIKDNQIVQKANAKRIKVAFIPSSDATLVSQATGKLQAYFNNTLKLNFDITVATDYNAAAESLASGSYDLAFLPVDTWAQHSGNSSFILQAGRDVQIIDPYISTSNPSTPKFTSNDEKLLIEAINSYKVFNANNKDRAIYINSDPTKNPTATVDGYPQELKSAVDALAQEKKLPKVGYYRAYIFANKDSEIYKKIEKALTEQGSNWKLNWSDVKGDIIYGYTSTTSSASFTYPEQWFKKHFEGFESFLK</sequence>
<name>A0A2Z5IPG8_9BACT</name>
<evidence type="ECO:0000313" key="3">
    <source>
        <dbReference type="Proteomes" id="UP000252477"/>
    </source>
</evidence>